<dbReference type="InterPro" id="IPR001781">
    <property type="entry name" value="Znf_LIM"/>
</dbReference>
<evidence type="ECO:0000256" key="1">
    <source>
        <dbReference type="ARBA" id="ARBA00004123"/>
    </source>
</evidence>
<dbReference type="AlphaFoldDB" id="A0A2A6BJR6"/>
<dbReference type="PROSITE" id="PS50835">
    <property type="entry name" value="IG_LIKE"/>
    <property type="match status" value="3"/>
</dbReference>
<keyword evidence="6" id="KW-0007">Acetylation</keyword>
<proteinExistence type="predicted"/>
<dbReference type="Gene3D" id="2.60.40.10">
    <property type="entry name" value="Immunoglobulins"/>
    <property type="match status" value="3"/>
</dbReference>
<dbReference type="InterPro" id="IPR003599">
    <property type="entry name" value="Ig_sub"/>
</dbReference>
<dbReference type="Pfam" id="PF00412">
    <property type="entry name" value="LIM"/>
    <property type="match status" value="2"/>
</dbReference>
<dbReference type="InterPro" id="IPR007110">
    <property type="entry name" value="Ig-like_dom"/>
</dbReference>
<accession>A0A2A6BJR6</accession>
<dbReference type="PANTHER" id="PTHR24215">
    <property type="entry name" value="RHO-GTPASE-ACTIVATING PROTEIN LRG1"/>
    <property type="match status" value="1"/>
</dbReference>
<dbReference type="CDD" id="cd00096">
    <property type="entry name" value="Ig"/>
    <property type="match status" value="1"/>
</dbReference>
<dbReference type="EnsemblMetazoa" id="PPA19605.1">
    <property type="protein sequence ID" value="PPA19605.1"/>
    <property type="gene ID" value="WBGene00109159"/>
</dbReference>
<dbReference type="SMART" id="SM00409">
    <property type="entry name" value="IG"/>
    <property type="match status" value="2"/>
</dbReference>
<dbReference type="GO" id="GO:0005634">
    <property type="term" value="C:nucleus"/>
    <property type="evidence" value="ECO:0007669"/>
    <property type="project" value="UniProtKB-SubCell"/>
</dbReference>
<name>A0A2A6BJR6_PRIPA</name>
<evidence type="ECO:0000313" key="11">
    <source>
        <dbReference type="EnsemblMetazoa" id="PPA19605.1"/>
    </source>
</evidence>
<evidence type="ECO:0000256" key="10">
    <source>
        <dbReference type="ARBA" id="ARBA00072537"/>
    </source>
</evidence>
<dbReference type="GO" id="GO:0030036">
    <property type="term" value="P:actin cytoskeleton organization"/>
    <property type="evidence" value="ECO:0000318"/>
    <property type="project" value="GO_Central"/>
</dbReference>
<gene>
    <name evidence="11" type="primary">WBGene00109159</name>
</gene>
<evidence type="ECO:0000256" key="4">
    <source>
        <dbReference type="ARBA" id="ARBA00022737"/>
    </source>
</evidence>
<evidence type="ECO:0000313" key="12">
    <source>
        <dbReference type="Proteomes" id="UP000005239"/>
    </source>
</evidence>
<dbReference type="GO" id="GO:0046872">
    <property type="term" value="F:metal ion binding"/>
    <property type="evidence" value="ECO:0007669"/>
    <property type="project" value="UniProtKB-KW"/>
</dbReference>
<evidence type="ECO:0000256" key="6">
    <source>
        <dbReference type="ARBA" id="ARBA00022990"/>
    </source>
</evidence>
<dbReference type="GO" id="GO:0005737">
    <property type="term" value="C:cytoplasm"/>
    <property type="evidence" value="ECO:0000318"/>
    <property type="project" value="GO_Central"/>
</dbReference>
<dbReference type="FunFam" id="2.10.110.10:FF:000054">
    <property type="entry name" value="Cysteine-rich protein 1"/>
    <property type="match status" value="2"/>
</dbReference>
<evidence type="ECO:0000256" key="9">
    <source>
        <dbReference type="ARBA" id="ARBA00055254"/>
    </source>
</evidence>
<dbReference type="Pfam" id="PF07679">
    <property type="entry name" value="I-set"/>
    <property type="match status" value="3"/>
</dbReference>
<dbReference type="Gene3D" id="2.10.110.10">
    <property type="entry name" value="Cysteine Rich Protein"/>
    <property type="match status" value="2"/>
</dbReference>
<accession>A0A8R1UEE6</accession>
<keyword evidence="5" id="KW-0862">Zinc</keyword>
<dbReference type="InterPro" id="IPR036179">
    <property type="entry name" value="Ig-like_dom_sf"/>
</dbReference>
<evidence type="ECO:0000256" key="3">
    <source>
        <dbReference type="ARBA" id="ARBA00022723"/>
    </source>
</evidence>
<dbReference type="InterPro" id="IPR013783">
    <property type="entry name" value="Ig-like_fold"/>
</dbReference>
<keyword evidence="7" id="KW-0440">LIM domain</keyword>
<keyword evidence="2" id="KW-0488">Methylation</keyword>
<reference evidence="11" key="2">
    <citation type="submission" date="2022-06" db="UniProtKB">
        <authorList>
            <consortium name="EnsemblMetazoa"/>
        </authorList>
    </citation>
    <scope>IDENTIFICATION</scope>
    <source>
        <strain evidence="11">PS312</strain>
    </source>
</reference>
<dbReference type="SMART" id="SM00408">
    <property type="entry name" value="IGc2"/>
    <property type="match status" value="2"/>
</dbReference>
<comment type="subcellular location">
    <subcellularLocation>
        <location evidence="1">Nucleus</location>
    </subcellularLocation>
</comment>
<dbReference type="SMART" id="SM00132">
    <property type="entry name" value="LIM"/>
    <property type="match status" value="2"/>
</dbReference>
<dbReference type="SUPFAM" id="SSF57716">
    <property type="entry name" value="Glucocorticoid receptor-like (DNA-binding domain)"/>
    <property type="match status" value="4"/>
</dbReference>
<dbReference type="InterPro" id="IPR013098">
    <property type="entry name" value="Ig_I-set"/>
</dbReference>
<dbReference type="CDD" id="cd09326">
    <property type="entry name" value="LIM_CRP_like"/>
    <property type="match status" value="2"/>
</dbReference>
<dbReference type="InterPro" id="IPR003598">
    <property type="entry name" value="Ig_sub2"/>
</dbReference>
<dbReference type="PROSITE" id="PS50023">
    <property type="entry name" value="LIM_DOMAIN_2"/>
    <property type="match status" value="2"/>
</dbReference>
<keyword evidence="8" id="KW-0539">Nucleus</keyword>
<evidence type="ECO:0000256" key="8">
    <source>
        <dbReference type="ARBA" id="ARBA00023242"/>
    </source>
</evidence>
<keyword evidence="4" id="KW-0677">Repeat</keyword>
<keyword evidence="12" id="KW-1185">Reference proteome</keyword>
<protein>
    <recommendedName>
        <fullName evidence="10">Cysteine-rich protein 1</fullName>
    </recommendedName>
</protein>
<evidence type="ECO:0000256" key="2">
    <source>
        <dbReference type="ARBA" id="ARBA00022481"/>
    </source>
</evidence>
<evidence type="ECO:0000256" key="5">
    <source>
        <dbReference type="ARBA" id="ARBA00022833"/>
    </source>
</evidence>
<sequence>MSECGRCGHPVYFAEAVQAIGQHWHRACFICSNASCSRSLDSRSCNDNNQKPYCNHCYKSLFGPKGVGYGIGSGVLSTATNGGSISDLHINTYNNNNNDDGYKISYGIDKADPVTSSISYGVNKNDPVTSSISYGVARDDFRPRIFSSYLSKLDDRFVERNGTVEATIIRGTGSLSPASTEASFDSSDSSEPCKFTVRHRIAMAAAQQMKNTSCGRCGKTVYDAEKVLAGGQIWHKNTCFSCFNCNKRLDSRAQNEKEGKLYCATCYARNYGPKGYGHGVGAGILQLHHAGRNVLNQPQGPDIFENRKRRRERQLTIRPFLPSSHHPPFASSAEYKENQLMMSDFSDDQAARKTRVLTASPEDLNTSSEDDSVEAAVESFKKAPIKQASISVDITGTVEPSGPLSAGDKETRILPKHEFSVEELSDLEDDQLISGSAAVMPDGKAPHFPQQPVARQNDDGSLELECFLEASPLPDIKWFYDTTEIKQGGRFSYRLDNKGNDAFSAVLQIKDLADSDAGAYRCAIVNPHGKGNANFNLKLTGFSSPTFVEKPQISSRDDGRVMVMEFRAKSILKPTFVWQKGEEIVAESDRVKIVLREEPNQVYYAALEIREPTKEKDAGQFVCTAKNESGKLTATFTVKFEVPQGAPTFTRKPQILQKTSDSGDPAIVFDIGFQADRNPEVIWINAKGKKMKESTRIKFNLSPDGGANTFTAQLELKNYKAKDSGTYTCNIKNDAGEANVELTLNIEGPLDDGADDGSEA</sequence>
<dbReference type="PANTHER" id="PTHR24215:SF37">
    <property type="entry name" value="LIM ZINC-BINDING DOMAIN-CONTAINING PROTEIN"/>
    <property type="match status" value="1"/>
</dbReference>
<keyword evidence="3" id="KW-0479">Metal-binding</keyword>
<comment type="function">
    <text evidence="9">Seems to have a role in zinc absorption and may function as an intracellular zinc transport protein.</text>
</comment>
<reference evidence="12" key="1">
    <citation type="journal article" date="2008" name="Nat. Genet.">
        <title>The Pristionchus pacificus genome provides a unique perspective on nematode lifestyle and parasitism.</title>
        <authorList>
            <person name="Dieterich C."/>
            <person name="Clifton S.W."/>
            <person name="Schuster L.N."/>
            <person name="Chinwalla A."/>
            <person name="Delehaunty K."/>
            <person name="Dinkelacker I."/>
            <person name="Fulton L."/>
            <person name="Fulton R."/>
            <person name="Godfrey J."/>
            <person name="Minx P."/>
            <person name="Mitreva M."/>
            <person name="Roeseler W."/>
            <person name="Tian H."/>
            <person name="Witte H."/>
            <person name="Yang S.P."/>
            <person name="Wilson R.K."/>
            <person name="Sommer R.J."/>
        </authorList>
    </citation>
    <scope>NUCLEOTIDE SEQUENCE [LARGE SCALE GENOMIC DNA]</scope>
    <source>
        <strain evidence="12">PS312</strain>
    </source>
</reference>
<organism evidence="11 12">
    <name type="scientific">Pristionchus pacificus</name>
    <name type="common">Parasitic nematode worm</name>
    <dbReference type="NCBI Taxonomy" id="54126"/>
    <lineage>
        <taxon>Eukaryota</taxon>
        <taxon>Metazoa</taxon>
        <taxon>Ecdysozoa</taxon>
        <taxon>Nematoda</taxon>
        <taxon>Chromadorea</taxon>
        <taxon>Rhabditida</taxon>
        <taxon>Rhabditina</taxon>
        <taxon>Diplogasteromorpha</taxon>
        <taxon>Diplogasteroidea</taxon>
        <taxon>Neodiplogasteridae</taxon>
        <taxon>Pristionchus</taxon>
    </lineage>
</organism>
<dbReference type="SUPFAM" id="SSF48726">
    <property type="entry name" value="Immunoglobulin"/>
    <property type="match status" value="3"/>
</dbReference>
<dbReference type="Proteomes" id="UP000005239">
    <property type="component" value="Unassembled WGS sequence"/>
</dbReference>
<evidence type="ECO:0000256" key="7">
    <source>
        <dbReference type="ARBA" id="ARBA00023038"/>
    </source>
</evidence>